<keyword evidence="3" id="KW-1185">Reference proteome</keyword>
<evidence type="ECO:0008006" key="4">
    <source>
        <dbReference type="Google" id="ProtNLM"/>
    </source>
</evidence>
<organism evidence="2 3">
    <name type="scientific">Trichoderma semiorbis</name>
    <dbReference type="NCBI Taxonomy" id="1491008"/>
    <lineage>
        <taxon>Eukaryota</taxon>
        <taxon>Fungi</taxon>
        <taxon>Dikarya</taxon>
        <taxon>Ascomycota</taxon>
        <taxon>Pezizomycotina</taxon>
        <taxon>Sordariomycetes</taxon>
        <taxon>Hypocreomycetidae</taxon>
        <taxon>Hypocreales</taxon>
        <taxon>Hypocreaceae</taxon>
        <taxon>Trichoderma</taxon>
    </lineage>
</organism>
<feature type="region of interest" description="Disordered" evidence="1">
    <location>
        <begin position="1"/>
        <end position="52"/>
    </location>
</feature>
<feature type="compositionally biased region" description="Acidic residues" evidence="1">
    <location>
        <begin position="229"/>
        <end position="247"/>
    </location>
</feature>
<dbReference type="Proteomes" id="UP000826573">
    <property type="component" value="Unassembled WGS sequence"/>
</dbReference>
<feature type="region of interest" description="Disordered" evidence="1">
    <location>
        <begin position="87"/>
        <end position="253"/>
    </location>
</feature>
<comment type="caution">
    <text evidence="2">The sequence shown here is derived from an EMBL/GenBank/DDBJ whole genome shotgun (WGS) entry which is preliminary data.</text>
</comment>
<evidence type="ECO:0000313" key="2">
    <source>
        <dbReference type="EMBL" id="KAH0525980.1"/>
    </source>
</evidence>
<name>A0A9P8KP20_9HYPO</name>
<feature type="compositionally biased region" description="Low complexity" evidence="1">
    <location>
        <begin position="31"/>
        <end position="43"/>
    </location>
</feature>
<sequence>MDISMQVDLELRLKREEPAEEPEPTDLALTPEPSGPSEPSASANTSEPVEPAELSALEAAKADRAARNAKYRQDIADNNKILAELAEKISKMKRSPSPPATRPLRKKRSHSELLCELILSQMKRGNWKPEDINELLLGPTEEDGDGDSSSSSDSSDSSDSSSSSSSKLKGKFGIGDLLGQLKGQMEGKGKDKGKDKGKEKEEAKGKGKEKDEGKGKSKEKDEGKGIGKEEDDGESSEEDDDEEGEVKDEEKDVTEIICPGGDMFLGIEGSNTIFQVYSQTLMCSSASFEELVEDLMCASGDGEMILILDPENIEIVRIICHIIHLQNHLVPRGFRPSMLLDTAILVNKYGLQKAVTMAARQWLLNGRDFREYLSDPPKAAGCYMVAAALFWDESMFMKCMWELVSICTVPFVRLWAWPPLKQELSQKALKLLTKIRDRARARVYQILLAETGLRCYAGWNRLLQDRYESLLARYKPASMVALPLKQVILEVKRALFRELGGPSSPMDCL</sequence>
<feature type="compositionally biased region" description="Low complexity" evidence="1">
    <location>
        <begin position="147"/>
        <end position="166"/>
    </location>
</feature>
<proteinExistence type="predicted"/>
<feature type="compositionally biased region" description="Basic and acidic residues" evidence="1">
    <location>
        <begin position="185"/>
        <end position="228"/>
    </location>
</feature>
<evidence type="ECO:0000313" key="3">
    <source>
        <dbReference type="Proteomes" id="UP000826573"/>
    </source>
</evidence>
<dbReference type="EMBL" id="JAIMJC010000004">
    <property type="protein sequence ID" value="KAH0525980.1"/>
    <property type="molecule type" value="Genomic_DNA"/>
</dbReference>
<gene>
    <name evidence="2" type="ORF">TsFJ059_009366</name>
</gene>
<accession>A0A9P8KP20</accession>
<dbReference type="AlphaFoldDB" id="A0A9P8KP20"/>
<reference evidence="2 3" key="1">
    <citation type="submission" date="2021-08" db="EMBL/GenBank/DDBJ databases">
        <title>The highly contiguous genome resource for Trichoderma semiorbis FJ059, a fungal antagonistic to plant pathogens.</title>
        <authorList>
            <person name="Liu T."/>
        </authorList>
    </citation>
    <scope>NUCLEOTIDE SEQUENCE [LARGE SCALE GENOMIC DNA]</scope>
    <source>
        <strain evidence="2 3">FJ059</strain>
    </source>
</reference>
<evidence type="ECO:0000256" key="1">
    <source>
        <dbReference type="SAM" id="MobiDB-lite"/>
    </source>
</evidence>
<protein>
    <recommendedName>
        <fullName evidence="4">BTB domain-containing protein</fullName>
    </recommendedName>
</protein>